<dbReference type="Gene3D" id="3.40.50.2000">
    <property type="entry name" value="Glycogen Phosphorylase B"/>
    <property type="match status" value="2"/>
</dbReference>
<dbReference type="Pfam" id="PF13579">
    <property type="entry name" value="Glyco_trans_4_4"/>
    <property type="match status" value="1"/>
</dbReference>
<sequence>MTARVLFVGGEDNVLRLPFILAMRERGFEVVAADSGDPAPFRKAGVEHAAFPFDRFISPLSDLRALRRLAALLETLEPDIAQGFDTKPCLFLPLARGLSGADTQVVRTICGRAWVYSSRTPLALGARPVYRALHRLAARSTAATVFEIEDDLEFFRRHRMAGRRGMVIPAGGGGVDVAGFGRALAAGPSAEALRDELGLGDAPVAITVTRVTRQKGVPALLEAAARVHAVRPDVRFVLVGPRDSEGPLAVTEAEIAAHAPYLIATGARSDVPALLRMADLFVFPTEYREGVARVLLEASLAGLPIVSTAMPGCREVISDGWNGRLTPPGDPEALAEAVLEVLDDPDGGRAMAANAALQARTVFSLDAIADRHAALYAELLGERRADRAPGDGGGAAAGREEAPPALIHSG</sequence>
<dbReference type="EMBL" id="FOQH01000007">
    <property type="protein sequence ID" value="SFI52223.1"/>
    <property type="molecule type" value="Genomic_DNA"/>
</dbReference>
<dbReference type="GO" id="GO:0016757">
    <property type="term" value="F:glycosyltransferase activity"/>
    <property type="evidence" value="ECO:0007669"/>
    <property type="project" value="TreeGrafter"/>
</dbReference>
<evidence type="ECO:0000256" key="1">
    <source>
        <dbReference type="SAM" id="MobiDB-lite"/>
    </source>
</evidence>
<keyword evidence="3" id="KW-0808">Transferase</keyword>
<dbReference type="Proteomes" id="UP000199377">
    <property type="component" value="Unassembled WGS sequence"/>
</dbReference>
<dbReference type="STRING" id="1114924.SAMN05216258_107253"/>
<evidence type="ECO:0000259" key="2">
    <source>
        <dbReference type="Pfam" id="PF13579"/>
    </source>
</evidence>
<dbReference type="InterPro" id="IPR028098">
    <property type="entry name" value="Glyco_trans_4-like_N"/>
</dbReference>
<organism evidence="3 4">
    <name type="scientific">Albimonas pacifica</name>
    <dbReference type="NCBI Taxonomy" id="1114924"/>
    <lineage>
        <taxon>Bacteria</taxon>
        <taxon>Pseudomonadati</taxon>
        <taxon>Pseudomonadota</taxon>
        <taxon>Alphaproteobacteria</taxon>
        <taxon>Rhodobacterales</taxon>
        <taxon>Paracoccaceae</taxon>
        <taxon>Albimonas</taxon>
    </lineage>
</organism>
<dbReference type="AlphaFoldDB" id="A0A1I3IWM3"/>
<evidence type="ECO:0000313" key="3">
    <source>
        <dbReference type="EMBL" id="SFI52223.1"/>
    </source>
</evidence>
<name>A0A1I3IWM3_9RHOB</name>
<proteinExistence type="predicted"/>
<dbReference type="RefSeq" id="WP_092861322.1">
    <property type="nucleotide sequence ID" value="NZ_FOQH01000007.1"/>
</dbReference>
<dbReference type="PANTHER" id="PTHR12526:SF638">
    <property type="entry name" value="SPORE COAT PROTEIN SA"/>
    <property type="match status" value="1"/>
</dbReference>
<keyword evidence="4" id="KW-1185">Reference proteome</keyword>
<dbReference type="OrthoDB" id="9790710at2"/>
<dbReference type="PANTHER" id="PTHR12526">
    <property type="entry name" value="GLYCOSYLTRANSFERASE"/>
    <property type="match status" value="1"/>
</dbReference>
<evidence type="ECO:0000313" key="4">
    <source>
        <dbReference type="Proteomes" id="UP000199377"/>
    </source>
</evidence>
<feature type="region of interest" description="Disordered" evidence="1">
    <location>
        <begin position="386"/>
        <end position="410"/>
    </location>
</feature>
<feature type="domain" description="Glycosyltransferase subfamily 4-like N-terminal" evidence="2">
    <location>
        <begin position="22"/>
        <end position="171"/>
    </location>
</feature>
<reference evidence="3 4" key="1">
    <citation type="submission" date="2016-10" db="EMBL/GenBank/DDBJ databases">
        <authorList>
            <person name="de Groot N.N."/>
        </authorList>
    </citation>
    <scope>NUCLEOTIDE SEQUENCE [LARGE SCALE GENOMIC DNA]</scope>
    <source>
        <strain evidence="3 4">CGMCC 1.11030</strain>
    </source>
</reference>
<accession>A0A1I3IWM3</accession>
<protein>
    <submittedName>
        <fullName evidence="3">Glycosyltransferase involved in cell wall bisynthesis</fullName>
    </submittedName>
</protein>
<dbReference type="SUPFAM" id="SSF53756">
    <property type="entry name" value="UDP-Glycosyltransferase/glycogen phosphorylase"/>
    <property type="match status" value="1"/>
</dbReference>
<gene>
    <name evidence="3" type="ORF">SAMN05216258_107253</name>
</gene>
<dbReference type="Pfam" id="PF13692">
    <property type="entry name" value="Glyco_trans_1_4"/>
    <property type="match status" value="1"/>
</dbReference>